<evidence type="ECO:0000313" key="1">
    <source>
        <dbReference type="EMBL" id="TGY63038.1"/>
    </source>
</evidence>
<evidence type="ECO:0008006" key="3">
    <source>
        <dbReference type="Google" id="ProtNLM"/>
    </source>
</evidence>
<name>A0A4S2F270_9ACTN</name>
<accession>A0A4S2F270</accession>
<gene>
    <name evidence="1" type="ORF">E5334_00510</name>
</gene>
<organism evidence="1 2">
    <name type="scientific">Muricaecibacterium torontonense</name>
    <dbReference type="NCBI Taxonomy" id="3032871"/>
    <lineage>
        <taxon>Bacteria</taxon>
        <taxon>Bacillati</taxon>
        <taxon>Actinomycetota</taxon>
        <taxon>Coriobacteriia</taxon>
        <taxon>Coriobacteriales</taxon>
        <taxon>Atopobiaceae</taxon>
        <taxon>Muricaecibacterium</taxon>
    </lineage>
</organism>
<proteinExistence type="predicted"/>
<dbReference type="EMBL" id="SRYE01000001">
    <property type="protein sequence ID" value="TGY63038.1"/>
    <property type="molecule type" value="Genomic_DNA"/>
</dbReference>
<evidence type="ECO:0000313" key="2">
    <source>
        <dbReference type="Proteomes" id="UP000310263"/>
    </source>
</evidence>
<sequence length="334" mass="36728">MILCGLYARLIYLSRAPLSRIAESAECTELLRNAKAPSREIYRVLHDRELTGLRSAYPQAPSAVQALVGRREHRHEVKGGSMRLWSAALPGGTICRVEEGPGAGLHVVSPELYLLLRAAELSRWELVLLAMEFWGRFDSRDDRESGVEARPYPLASQNSVERVMLAIEGRVPGMALMRFALARGLPGSRSPRESALALFLSLPRKLGGLGLDPPELNTSVGLSARGKQIFGAPQAMPDLLFPASSIDVEYDSSAHHLGADEVLHDKLRQLALEASGITVMPITGPVVREYGQLVAAADAIAAAVNGRDPSPLSERLEERRRELYRQLFRLRSLW</sequence>
<reference evidence="1 2" key="1">
    <citation type="submission" date="2019-04" db="EMBL/GenBank/DDBJ databases">
        <title>Microbes associate with the intestines of laboratory mice.</title>
        <authorList>
            <person name="Navarre W."/>
            <person name="Wong E."/>
            <person name="Huang K."/>
            <person name="Tropini C."/>
            <person name="Ng K."/>
            <person name="Yu B."/>
        </authorList>
    </citation>
    <scope>NUCLEOTIDE SEQUENCE [LARGE SCALE GENOMIC DNA]</scope>
    <source>
        <strain evidence="1 2">NM07_P-09</strain>
    </source>
</reference>
<comment type="caution">
    <text evidence="1">The sequence shown here is derived from an EMBL/GenBank/DDBJ whole genome shotgun (WGS) entry which is preliminary data.</text>
</comment>
<dbReference type="AlphaFoldDB" id="A0A4S2F270"/>
<keyword evidence="2" id="KW-1185">Reference proteome</keyword>
<dbReference type="Proteomes" id="UP000310263">
    <property type="component" value="Unassembled WGS sequence"/>
</dbReference>
<protein>
    <recommendedName>
        <fullName evidence="3">DUF559 domain-containing protein</fullName>
    </recommendedName>
</protein>